<dbReference type="Gene3D" id="1.10.260.50">
    <property type="match status" value="1"/>
</dbReference>
<keyword evidence="8" id="KW-0663">Pyridoxal phosphate</keyword>
<evidence type="ECO:0000256" key="7">
    <source>
        <dbReference type="ARBA" id="ARBA00022723"/>
    </source>
</evidence>
<dbReference type="InterPro" id="IPR015421">
    <property type="entry name" value="PyrdxlP-dep_Trfase_major"/>
</dbReference>
<dbReference type="Proteomes" id="UP000566324">
    <property type="component" value="Unassembled WGS sequence"/>
</dbReference>
<comment type="similarity">
    <text evidence="3">Belongs to the class-V pyridoxal-phosphate-dependent aminotransferase family. NifS/IscS subfamily.</text>
</comment>
<evidence type="ECO:0000256" key="3">
    <source>
        <dbReference type="ARBA" id="ARBA00006490"/>
    </source>
</evidence>
<dbReference type="FunFam" id="3.40.640.10:FF:000084">
    <property type="entry name" value="IscS-like cysteine desulfurase"/>
    <property type="match status" value="1"/>
</dbReference>
<evidence type="ECO:0000313" key="17">
    <source>
        <dbReference type="Proteomes" id="UP000566324"/>
    </source>
</evidence>
<evidence type="ECO:0000256" key="10">
    <source>
        <dbReference type="ARBA" id="ARBA00023014"/>
    </source>
</evidence>
<evidence type="ECO:0000256" key="11">
    <source>
        <dbReference type="ARBA" id="ARBA00023231"/>
    </source>
</evidence>
<evidence type="ECO:0000256" key="12">
    <source>
        <dbReference type="ARBA" id="ARBA00031911"/>
    </source>
</evidence>
<evidence type="ECO:0000256" key="13">
    <source>
        <dbReference type="ARBA" id="ARBA00050776"/>
    </source>
</evidence>
<dbReference type="EC" id="2.8.1.7" evidence="4"/>
<evidence type="ECO:0000256" key="14">
    <source>
        <dbReference type="RuleBase" id="RU004504"/>
    </source>
</evidence>
<dbReference type="GO" id="GO:0051536">
    <property type="term" value="F:iron-sulfur cluster binding"/>
    <property type="evidence" value="ECO:0007669"/>
    <property type="project" value="UniProtKB-KW"/>
</dbReference>
<feature type="domain" description="Aminotransferase class V" evidence="15">
    <location>
        <begin position="3"/>
        <end position="357"/>
    </location>
</feature>
<reference evidence="16 17" key="1">
    <citation type="submission" date="2020-08" db="EMBL/GenBank/DDBJ databases">
        <title>Genomic Encyclopedia of Type Strains, Phase IV (KMG-IV): sequencing the most valuable type-strain genomes for metagenomic binning, comparative biology and taxonomic classification.</title>
        <authorList>
            <person name="Goeker M."/>
        </authorList>
    </citation>
    <scope>NUCLEOTIDE SEQUENCE [LARGE SCALE GENOMIC DNA]</scope>
    <source>
        <strain evidence="16 17">DSM 17328</strain>
    </source>
</reference>
<dbReference type="PANTHER" id="PTHR11601:SF34">
    <property type="entry name" value="CYSTEINE DESULFURASE"/>
    <property type="match status" value="1"/>
</dbReference>
<protein>
    <recommendedName>
        <fullName evidence="5">Cysteine desulfurase</fullName>
        <ecNumber evidence="4">2.8.1.7</ecNumber>
    </recommendedName>
    <alternativeName>
        <fullName evidence="12">Nitrogenase metalloclusters biosynthesis protein NifS</fullName>
    </alternativeName>
</protein>
<dbReference type="InterPro" id="IPR015424">
    <property type="entry name" value="PyrdxlP-dep_Trfase"/>
</dbReference>
<dbReference type="AlphaFoldDB" id="A0A7W7F7E2"/>
<evidence type="ECO:0000256" key="5">
    <source>
        <dbReference type="ARBA" id="ARBA00013558"/>
    </source>
</evidence>
<comment type="function">
    <text evidence="2">Catalyzes the removal of elemental sulfur atoms from cysteine to produce alanine. Seems to participate in the biosynthesis of the nitrogenase metalloclusters by providing the inorganic sulfur required for the Fe-S core formation.</text>
</comment>
<evidence type="ECO:0000313" key="16">
    <source>
        <dbReference type="EMBL" id="MBB4632527.1"/>
    </source>
</evidence>
<dbReference type="PROSITE" id="PS00595">
    <property type="entry name" value="AA_TRANSFER_CLASS_5"/>
    <property type="match status" value="1"/>
</dbReference>
<keyword evidence="17" id="KW-1185">Reference proteome</keyword>
<organism evidence="16 17">
    <name type="scientific">Sphingosinicella soli</name>
    <dbReference type="NCBI Taxonomy" id="333708"/>
    <lineage>
        <taxon>Bacteria</taxon>
        <taxon>Pseudomonadati</taxon>
        <taxon>Pseudomonadota</taxon>
        <taxon>Alphaproteobacteria</taxon>
        <taxon>Sphingomonadales</taxon>
        <taxon>Sphingosinicellaceae</taxon>
        <taxon>Sphingosinicella</taxon>
    </lineage>
</organism>
<evidence type="ECO:0000256" key="6">
    <source>
        <dbReference type="ARBA" id="ARBA00022679"/>
    </source>
</evidence>
<evidence type="ECO:0000256" key="2">
    <source>
        <dbReference type="ARBA" id="ARBA00003120"/>
    </source>
</evidence>
<comment type="caution">
    <text evidence="16">The sequence shown here is derived from an EMBL/GenBank/DDBJ whole genome shotgun (WGS) entry which is preliminary data.</text>
</comment>
<dbReference type="Gene3D" id="3.40.640.10">
    <property type="entry name" value="Type I PLP-dependent aspartate aminotransferase-like (Major domain)"/>
    <property type="match status" value="1"/>
</dbReference>
<evidence type="ECO:0000256" key="1">
    <source>
        <dbReference type="ARBA" id="ARBA00001933"/>
    </source>
</evidence>
<proteinExistence type="inferred from homology"/>
<dbReference type="PIRSF" id="PIRSF005572">
    <property type="entry name" value="NifS"/>
    <property type="match status" value="1"/>
</dbReference>
<keyword evidence="7" id="KW-0479">Metal-binding</keyword>
<dbReference type="InterPro" id="IPR016454">
    <property type="entry name" value="Cysteine_dSase"/>
</dbReference>
<dbReference type="Pfam" id="PF00266">
    <property type="entry name" value="Aminotran_5"/>
    <property type="match status" value="1"/>
</dbReference>
<dbReference type="InterPro" id="IPR020578">
    <property type="entry name" value="Aminotrans_V_PyrdxlP_BS"/>
</dbReference>
<evidence type="ECO:0000256" key="9">
    <source>
        <dbReference type="ARBA" id="ARBA00023004"/>
    </source>
</evidence>
<dbReference type="Gene3D" id="3.90.1150.10">
    <property type="entry name" value="Aspartate Aminotransferase, domain 1"/>
    <property type="match status" value="1"/>
</dbReference>
<accession>A0A7W7F7E2</accession>
<dbReference type="EMBL" id="JACHNZ010000022">
    <property type="protein sequence ID" value="MBB4632527.1"/>
    <property type="molecule type" value="Genomic_DNA"/>
</dbReference>
<dbReference type="InterPro" id="IPR015422">
    <property type="entry name" value="PyrdxlP-dep_Trfase_small"/>
</dbReference>
<evidence type="ECO:0000256" key="4">
    <source>
        <dbReference type="ARBA" id="ARBA00012239"/>
    </source>
</evidence>
<dbReference type="InterPro" id="IPR000192">
    <property type="entry name" value="Aminotrans_V_dom"/>
</dbReference>
<sequence length="375" mass="39151">MNIYLDYQATTPADPAVVAAMAPFWTAKFGNPHSSHRYGWEAEAAVDVARGHIARLLNMQPEAVVFTSGATESNNLALKGVMARAARRRLVTIATEHSCVLETGRFLETQGASLTVLGVGADGLVDLAALRAALGPDVALVSVMAVNNEIGVIQPFAEIAAMTHAADALFHCDAAQAFGKVPLDMHALGIDLMSLSAHKVYGPKGIGALVIRPGLDLEPQMHGGGQEGGGLRSGTLAAPLAVGFGKAAEIACAGIAQDAAHVEALWDAFLAALHVPHAINGSTAQRWRGNMNVRFEGLDGDRLIADLRRISISSGAACASAQGRHSHVLEALGLSRAQAKASLRIGWGRFTTQDDVRTAAAMIGDAVLLQRRSAA</sequence>
<keyword evidence="11" id="KW-0535">Nitrogen fixation</keyword>
<dbReference type="GO" id="GO:0031071">
    <property type="term" value="F:cysteine desulfurase activity"/>
    <property type="evidence" value="ECO:0007669"/>
    <property type="project" value="UniProtKB-EC"/>
</dbReference>
<keyword evidence="10" id="KW-0411">Iron-sulfur</keyword>
<keyword evidence="9" id="KW-0408">Iron</keyword>
<evidence type="ECO:0000259" key="15">
    <source>
        <dbReference type="Pfam" id="PF00266"/>
    </source>
</evidence>
<dbReference type="SUPFAM" id="SSF53383">
    <property type="entry name" value="PLP-dependent transferases"/>
    <property type="match status" value="1"/>
</dbReference>
<dbReference type="GO" id="GO:0046872">
    <property type="term" value="F:metal ion binding"/>
    <property type="evidence" value="ECO:0007669"/>
    <property type="project" value="UniProtKB-KW"/>
</dbReference>
<dbReference type="RefSeq" id="WP_184069279.1">
    <property type="nucleotide sequence ID" value="NZ_JACHNZ010000022.1"/>
</dbReference>
<name>A0A7W7F7E2_9SPHN</name>
<gene>
    <name evidence="16" type="ORF">GGQ98_002152</name>
</gene>
<comment type="catalytic activity">
    <reaction evidence="13">
        <text>(sulfur carrier)-H + L-cysteine = (sulfur carrier)-SH + L-alanine</text>
        <dbReference type="Rhea" id="RHEA:43892"/>
        <dbReference type="Rhea" id="RHEA-COMP:14737"/>
        <dbReference type="Rhea" id="RHEA-COMP:14739"/>
        <dbReference type="ChEBI" id="CHEBI:29917"/>
        <dbReference type="ChEBI" id="CHEBI:35235"/>
        <dbReference type="ChEBI" id="CHEBI:57972"/>
        <dbReference type="ChEBI" id="CHEBI:64428"/>
        <dbReference type="EC" id="2.8.1.7"/>
    </reaction>
</comment>
<comment type="cofactor">
    <cofactor evidence="1 14">
        <name>pyridoxal 5'-phosphate</name>
        <dbReference type="ChEBI" id="CHEBI:597326"/>
    </cofactor>
</comment>
<dbReference type="PANTHER" id="PTHR11601">
    <property type="entry name" value="CYSTEINE DESULFURYLASE FAMILY MEMBER"/>
    <property type="match status" value="1"/>
</dbReference>
<evidence type="ECO:0000256" key="8">
    <source>
        <dbReference type="ARBA" id="ARBA00022898"/>
    </source>
</evidence>
<keyword evidence="6 16" id="KW-0808">Transferase</keyword>